<evidence type="ECO:0000313" key="1">
    <source>
        <dbReference type="EMBL" id="GBP53953.1"/>
    </source>
</evidence>
<organism evidence="1 2">
    <name type="scientific">Eumeta variegata</name>
    <name type="common">Bagworm moth</name>
    <name type="synonym">Eumeta japonica</name>
    <dbReference type="NCBI Taxonomy" id="151549"/>
    <lineage>
        <taxon>Eukaryota</taxon>
        <taxon>Metazoa</taxon>
        <taxon>Ecdysozoa</taxon>
        <taxon>Arthropoda</taxon>
        <taxon>Hexapoda</taxon>
        <taxon>Insecta</taxon>
        <taxon>Pterygota</taxon>
        <taxon>Neoptera</taxon>
        <taxon>Endopterygota</taxon>
        <taxon>Lepidoptera</taxon>
        <taxon>Glossata</taxon>
        <taxon>Ditrysia</taxon>
        <taxon>Tineoidea</taxon>
        <taxon>Psychidae</taxon>
        <taxon>Oiketicinae</taxon>
        <taxon>Eumeta</taxon>
    </lineage>
</organism>
<accession>A0A4C1WSK6</accession>
<gene>
    <name evidence="1" type="ORF">EVAR_96631_1</name>
</gene>
<dbReference type="AlphaFoldDB" id="A0A4C1WSK6"/>
<evidence type="ECO:0000313" key="2">
    <source>
        <dbReference type="Proteomes" id="UP000299102"/>
    </source>
</evidence>
<name>A0A4C1WSK6_EUMVA</name>
<keyword evidence="2" id="KW-1185">Reference proteome</keyword>
<dbReference type="EMBL" id="BGZK01000636">
    <property type="protein sequence ID" value="GBP53953.1"/>
    <property type="molecule type" value="Genomic_DNA"/>
</dbReference>
<proteinExistence type="predicted"/>
<reference evidence="1 2" key="1">
    <citation type="journal article" date="2019" name="Commun. Biol.">
        <title>The bagworm genome reveals a unique fibroin gene that provides high tensile strength.</title>
        <authorList>
            <person name="Kono N."/>
            <person name="Nakamura H."/>
            <person name="Ohtoshi R."/>
            <person name="Tomita M."/>
            <person name="Numata K."/>
            <person name="Arakawa K."/>
        </authorList>
    </citation>
    <scope>NUCLEOTIDE SEQUENCE [LARGE SCALE GENOMIC DNA]</scope>
</reference>
<comment type="caution">
    <text evidence="1">The sequence shown here is derived from an EMBL/GenBank/DDBJ whole genome shotgun (WGS) entry which is preliminary data.</text>
</comment>
<sequence length="108" mass="12047">MQTPSENCRAPFCDLKSSRSDENSIFEKRGAGRRIYLLLHARACSHRGYDPDGSSGDGPLSGVHFMEFSRFSRRSRVGVSGFTDIFLDRHTGSGSMMKWWVGAPFGPE</sequence>
<dbReference type="Proteomes" id="UP000299102">
    <property type="component" value="Unassembled WGS sequence"/>
</dbReference>
<protein>
    <submittedName>
        <fullName evidence="1">Uncharacterized protein</fullName>
    </submittedName>
</protein>